<evidence type="ECO:0000313" key="1">
    <source>
        <dbReference type="EMBL" id="MCF2564046.1"/>
    </source>
</evidence>
<dbReference type="EMBL" id="JADYTN010000016">
    <property type="protein sequence ID" value="MCF2564046.1"/>
    <property type="molecule type" value="Genomic_DNA"/>
</dbReference>
<dbReference type="RefSeq" id="WP_094391387.1">
    <property type="nucleotide sequence ID" value="NZ_JADYTN010000016.1"/>
</dbReference>
<dbReference type="Gene3D" id="1.10.10.10">
    <property type="entry name" value="Winged helix-like DNA-binding domain superfamily/Winged helix DNA-binding domain"/>
    <property type="match status" value="1"/>
</dbReference>
<dbReference type="InterPro" id="IPR002481">
    <property type="entry name" value="FUR"/>
</dbReference>
<reference evidence="1 2" key="1">
    <citation type="submission" date="2020-12" db="EMBL/GenBank/DDBJ databases">
        <title>Whole genome sequences of gut porcine anaerobes.</title>
        <authorList>
            <person name="Kubasova T."/>
            <person name="Jahodarova E."/>
            <person name="Rychlik I."/>
        </authorList>
    </citation>
    <scope>NUCLEOTIDE SEQUENCE [LARGE SCALE GENOMIC DNA]</scope>
    <source>
        <strain evidence="1 2">An925</strain>
    </source>
</reference>
<organism evidence="1 2">
    <name type="scientific">Xylanibacter brevis</name>
    <dbReference type="NCBI Taxonomy" id="83231"/>
    <lineage>
        <taxon>Bacteria</taxon>
        <taxon>Pseudomonadati</taxon>
        <taxon>Bacteroidota</taxon>
        <taxon>Bacteroidia</taxon>
        <taxon>Bacteroidales</taxon>
        <taxon>Prevotellaceae</taxon>
        <taxon>Xylanibacter</taxon>
    </lineage>
</organism>
<sequence>MHHLEISDEQSLDNAGIRVTAVRLMVWRTIRHGFSDAFSLADVEKALPTVDRSTLFRTLTLFASVHLLHDIDDGTGMQKYCVCHFDDTRQCDGHVHLTCRKCNRTYCLTSIRIPHVPLPDGFVMEEAEYIVKGICAECAKAGK</sequence>
<name>A0ABS9CGC6_9BACT</name>
<protein>
    <submittedName>
        <fullName evidence="1">Transcriptional repressor</fullName>
    </submittedName>
</protein>
<dbReference type="SUPFAM" id="SSF46785">
    <property type="entry name" value="Winged helix' DNA-binding domain"/>
    <property type="match status" value="1"/>
</dbReference>
<dbReference type="Pfam" id="PF01475">
    <property type="entry name" value="FUR"/>
    <property type="match status" value="1"/>
</dbReference>
<dbReference type="Proteomes" id="UP001200470">
    <property type="component" value="Unassembled WGS sequence"/>
</dbReference>
<accession>A0ABS9CGC6</accession>
<dbReference type="InterPro" id="IPR036390">
    <property type="entry name" value="WH_DNA-bd_sf"/>
</dbReference>
<keyword evidence="2" id="KW-1185">Reference proteome</keyword>
<gene>
    <name evidence="1" type="ORF">I6E12_07970</name>
</gene>
<proteinExistence type="predicted"/>
<evidence type="ECO:0000313" key="2">
    <source>
        <dbReference type="Proteomes" id="UP001200470"/>
    </source>
</evidence>
<comment type="caution">
    <text evidence="1">The sequence shown here is derived from an EMBL/GenBank/DDBJ whole genome shotgun (WGS) entry which is preliminary data.</text>
</comment>
<dbReference type="InterPro" id="IPR036388">
    <property type="entry name" value="WH-like_DNA-bd_sf"/>
</dbReference>